<evidence type="ECO:0000313" key="1">
    <source>
        <dbReference type="EMBL" id="MCV2879206.1"/>
    </source>
</evidence>
<organism evidence="1 2">
    <name type="scientific">Sedimentimonas flavescens</name>
    <dbReference type="NCBI Taxonomy" id="2851012"/>
    <lineage>
        <taxon>Bacteria</taxon>
        <taxon>Pseudomonadati</taxon>
        <taxon>Pseudomonadota</taxon>
        <taxon>Alphaproteobacteria</taxon>
        <taxon>Rhodobacterales</taxon>
        <taxon>Rhodobacter group</taxon>
        <taxon>Sedimentimonas</taxon>
    </lineage>
</organism>
<dbReference type="Proteomes" id="UP001526166">
    <property type="component" value="Unassembled WGS sequence"/>
</dbReference>
<protein>
    <recommendedName>
        <fullName evidence="3">Glycosyltransferase involved in cell wall biosynthesis</fullName>
    </recommendedName>
</protein>
<keyword evidence="2" id="KW-1185">Reference proteome</keyword>
<name>A0ABT2ZZN1_9RHOB</name>
<dbReference type="SUPFAM" id="SSF53756">
    <property type="entry name" value="UDP-Glycosyltransferase/glycogen phosphorylase"/>
    <property type="match status" value="1"/>
</dbReference>
<comment type="caution">
    <text evidence="1">The sequence shown here is derived from an EMBL/GenBank/DDBJ whole genome shotgun (WGS) entry which is preliminary data.</text>
</comment>
<dbReference type="Gene3D" id="3.40.50.2000">
    <property type="entry name" value="Glycogen Phosphorylase B"/>
    <property type="match status" value="1"/>
</dbReference>
<dbReference type="RefSeq" id="WP_263847918.1">
    <property type="nucleotide sequence ID" value="NZ_JAOWKW010000007.1"/>
</dbReference>
<sequence>MNKVKVPGKFPRDFSIGAPMLSTLSRLFLKDYPALDPDTFVLWEPCTKSHAEIVPGYASYLLSLGYKVLVLVTPTHLSGGLFSRFRHPQLSFSNLSQRQIRKFMRRADIAAAAGVMISTAGKLPETHTNDIDLDAVFGVGRRPRRLLLVEHDIRRQTESGDRDSNPITLRAFPEADFKTVVVNPHDFGRTKLHEKTPGKTYFVMVGASRSKRRNQSIVYEAFSRLVADGTKNFELRLIGKPGKEEVPGQLAPYVKVLGRLGFSRLYEEIENADFLITAFQAENPEHSPYRESKTSGSFQLCYGFSKPCIVQREFAVGTALSASNSLFYGADEEMAVAISRAIHMPETDYALMRDTMSENAKELALQSLANLKALIDA</sequence>
<evidence type="ECO:0000313" key="2">
    <source>
        <dbReference type="Proteomes" id="UP001526166"/>
    </source>
</evidence>
<accession>A0ABT2ZZN1</accession>
<evidence type="ECO:0008006" key="3">
    <source>
        <dbReference type="Google" id="ProtNLM"/>
    </source>
</evidence>
<dbReference type="EMBL" id="JAOWKW010000007">
    <property type="protein sequence ID" value="MCV2879206.1"/>
    <property type="molecule type" value="Genomic_DNA"/>
</dbReference>
<gene>
    <name evidence="1" type="ORF">OE699_10090</name>
</gene>
<proteinExistence type="predicted"/>
<reference evidence="1 2" key="1">
    <citation type="submission" date="2022-10" db="EMBL/GenBank/DDBJ databases">
        <title>Sinirhodobacter sp. nov., isolated from ocean surface sediments.</title>
        <authorList>
            <person name="He W."/>
            <person name="Wang L."/>
            <person name="Zhang D.-F."/>
        </authorList>
    </citation>
    <scope>NUCLEOTIDE SEQUENCE [LARGE SCALE GENOMIC DNA]</scope>
    <source>
        <strain evidence="1 2">WL0115</strain>
    </source>
</reference>